<proteinExistence type="predicted"/>
<dbReference type="PROSITE" id="PS51257">
    <property type="entry name" value="PROKAR_LIPOPROTEIN"/>
    <property type="match status" value="1"/>
</dbReference>
<protein>
    <recommendedName>
        <fullName evidence="6">Cytochrome c domain-containing protein</fullName>
    </recommendedName>
</protein>
<gene>
    <name evidence="7" type="ORF">H9928_09140</name>
</gene>
<evidence type="ECO:0000256" key="3">
    <source>
        <dbReference type="ARBA" id="ARBA00023004"/>
    </source>
</evidence>
<dbReference type="PANTHER" id="PTHR30600">
    <property type="entry name" value="CYTOCHROME C PEROXIDASE-RELATED"/>
    <property type="match status" value="1"/>
</dbReference>
<keyword evidence="2 4" id="KW-0479">Metal-binding</keyword>
<feature type="domain" description="Cytochrome c" evidence="6">
    <location>
        <begin position="71"/>
        <end position="227"/>
    </location>
</feature>
<dbReference type="GO" id="GO:0009055">
    <property type="term" value="F:electron transfer activity"/>
    <property type="evidence" value="ECO:0007669"/>
    <property type="project" value="InterPro"/>
</dbReference>
<dbReference type="GO" id="GO:0004130">
    <property type="term" value="F:cytochrome-c peroxidase activity"/>
    <property type="evidence" value="ECO:0007669"/>
    <property type="project" value="TreeGrafter"/>
</dbReference>
<organism evidence="7 8">
    <name type="scientific">Candidatus Phocaeicola excrementipullorum</name>
    <dbReference type="NCBI Taxonomy" id="2838731"/>
    <lineage>
        <taxon>Bacteria</taxon>
        <taxon>Pseudomonadati</taxon>
        <taxon>Bacteroidota</taxon>
        <taxon>Bacteroidia</taxon>
        <taxon>Bacteroidales</taxon>
        <taxon>Bacteroidaceae</taxon>
        <taxon>Phocaeicola</taxon>
    </lineage>
</organism>
<dbReference type="PANTHER" id="PTHR30600:SF4">
    <property type="entry name" value="CYTOCHROME C DOMAIN-CONTAINING PROTEIN"/>
    <property type="match status" value="1"/>
</dbReference>
<dbReference type="Proteomes" id="UP000784286">
    <property type="component" value="Unassembled WGS sequence"/>
</dbReference>
<name>A0A948TNK8_9BACT</name>
<keyword evidence="5" id="KW-0732">Signal</keyword>
<feature type="chain" id="PRO_5036945414" description="Cytochrome c domain-containing protein" evidence="5">
    <location>
        <begin position="20"/>
        <end position="553"/>
    </location>
</feature>
<dbReference type="AlphaFoldDB" id="A0A948TNK8"/>
<evidence type="ECO:0000256" key="4">
    <source>
        <dbReference type="PROSITE-ProRule" id="PRU00433"/>
    </source>
</evidence>
<comment type="caution">
    <text evidence="7">The sequence shown here is derived from an EMBL/GenBank/DDBJ whole genome shotgun (WGS) entry which is preliminary data.</text>
</comment>
<dbReference type="InterPro" id="IPR010538">
    <property type="entry name" value="DHOR"/>
</dbReference>
<evidence type="ECO:0000313" key="7">
    <source>
        <dbReference type="EMBL" id="MBU3856698.1"/>
    </source>
</evidence>
<accession>A0A948TNK8</accession>
<dbReference type="GO" id="GO:0046872">
    <property type="term" value="F:metal ion binding"/>
    <property type="evidence" value="ECO:0007669"/>
    <property type="project" value="UniProtKB-KW"/>
</dbReference>
<dbReference type="Pfam" id="PF06537">
    <property type="entry name" value="DHOR"/>
    <property type="match status" value="1"/>
</dbReference>
<dbReference type="InterPro" id="IPR051395">
    <property type="entry name" value="Cytochrome_c_Peroxidase/MauG"/>
</dbReference>
<dbReference type="EMBL" id="JAHLFJ010000081">
    <property type="protein sequence ID" value="MBU3856698.1"/>
    <property type="molecule type" value="Genomic_DNA"/>
</dbReference>
<feature type="domain" description="Cytochrome c" evidence="6">
    <location>
        <begin position="408"/>
        <end position="553"/>
    </location>
</feature>
<dbReference type="SUPFAM" id="SSF46626">
    <property type="entry name" value="Cytochrome c"/>
    <property type="match status" value="1"/>
</dbReference>
<reference evidence="7" key="1">
    <citation type="journal article" date="2021" name="PeerJ">
        <title>Extensive microbial diversity within the chicken gut microbiome revealed by metagenomics and culture.</title>
        <authorList>
            <person name="Gilroy R."/>
            <person name="Ravi A."/>
            <person name="Getino M."/>
            <person name="Pursley I."/>
            <person name="Horton D.L."/>
            <person name="Alikhan N.F."/>
            <person name="Baker D."/>
            <person name="Gharbi K."/>
            <person name="Hall N."/>
            <person name="Watson M."/>
            <person name="Adriaenssens E.M."/>
            <person name="Foster-Nyarko E."/>
            <person name="Jarju S."/>
            <person name="Secka A."/>
            <person name="Antonio M."/>
            <person name="Oren A."/>
            <person name="Chaudhuri R.R."/>
            <person name="La Ragione R."/>
            <person name="Hildebrand F."/>
            <person name="Pallen M.J."/>
        </authorList>
    </citation>
    <scope>NUCLEOTIDE SEQUENCE</scope>
    <source>
        <strain evidence="7">8470</strain>
    </source>
</reference>
<evidence type="ECO:0000259" key="6">
    <source>
        <dbReference type="PROSITE" id="PS51007"/>
    </source>
</evidence>
<evidence type="ECO:0000256" key="1">
    <source>
        <dbReference type="ARBA" id="ARBA00022617"/>
    </source>
</evidence>
<dbReference type="Gene3D" id="1.10.760.10">
    <property type="entry name" value="Cytochrome c-like domain"/>
    <property type="match status" value="1"/>
</dbReference>
<dbReference type="InterPro" id="IPR009056">
    <property type="entry name" value="Cyt_c-like_dom"/>
</dbReference>
<keyword evidence="1 4" id="KW-0349">Heme</keyword>
<dbReference type="PROSITE" id="PS51007">
    <property type="entry name" value="CYTC"/>
    <property type="match status" value="2"/>
</dbReference>
<feature type="signal peptide" evidence="5">
    <location>
        <begin position="1"/>
        <end position="19"/>
    </location>
</feature>
<dbReference type="GO" id="GO:0020037">
    <property type="term" value="F:heme binding"/>
    <property type="evidence" value="ECO:0007669"/>
    <property type="project" value="InterPro"/>
</dbReference>
<sequence length="553" mass="62249">MKKIYLLSTLLLTGLTACSDENPATDPENNQENQELPEWYYTGGELGTAFISTSAAYEQPTPAVENADMTLSFKRGEQLFEKVFVSNPDGVRGGLGPTYVRSSCMHCHPGYGHGKSQPDGPFQTNDMGNGYLLVVYNPSTNAYVNWLAGMPQGHATVPFKAPLDESKVILTWHEYTDTYGNKFPDGETYSLRYPEVTLPKDAVYAYNEGVLSDADMGSYEVRLESTIGIYGTGLLDAISDEDLKAEYAKQEKDGYLKNGINPAFFQNGEWTNQYTSKEATSDGKKYPYRFTYALSRGPLQDAAGANAFWNITNVTRSDRKYHYKDAGGYYAKAAAQDPDVQAGFADYIAQVDPEKKHSDWHTADMEQNILNYLNATNLEAEISDQSYIDLMVWHRGLAVPAARNIDDEEVLRGKELFEQIGCAYCHKPSWTTGNDEIRDPAGFFTGSTANELPRYPNQKIWPYSDMIQHKLHMQNDIRTGWCRTTPLWGRGLHQRCTGAEYADRLHDCRARTTTEAIMWHGTSKESDAYETTEKFRQLSKEDRDAIVKFIDSI</sequence>
<keyword evidence="3 4" id="KW-0408">Iron</keyword>
<evidence type="ECO:0000256" key="5">
    <source>
        <dbReference type="SAM" id="SignalP"/>
    </source>
</evidence>
<dbReference type="InterPro" id="IPR036909">
    <property type="entry name" value="Cyt_c-like_dom_sf"/>
</dbReference>
<evidence type="ECO:0000313" key="8">
    <source>
        <dbReference type="Proteomes" id="UP000784286"/>
    </source>
</evidence>
<reference evidence="7" key="2">
    <citation type="submission" date="2021-04" db="EMBL/GenBank/DDBJ databases">
        <authorList>
            <person name="Gilroy R."/>
        </authorList>
    </citation>
    <scope>NUCLEOTIDE SEQUENCE</scope>
    <source>
        <strain evidence="7">8470</strain>
    </source>
</reference>
<evidence type="ECO:0000256" key="2">
    <source>
        <dbReference type="ARBA" id="ARBA00022723"/>
    </source>
</evidence>